<accession>A0A7Y9YIV3</accession>
<name>A0A7Y9YIV3_9ACTN</name>
<dbReference type="SUPFAM" id="SSF53649">
    <property type="entry name" value="Alkaline phosphatase-like"/>
    <property type="match status" value="1"/>
</dbReference>
<dbReference type="InterPro" id="IPR017850">
    <property type="entry name" value="Alkaline_phosphatase_core_sf"/>
</dbReference>
<dbReference type="Proteomes" id="UP000537326">
    <property type="component" value="Unassembled WGS sequence"/>
</dbReference>
<dbReference type="AlphaFoldDB" id="A0A7Y9YIV3"/>
<proteinExistence type="inferred from homology"/>
<evidence type="ECO:0000313" key="7">
    <source>
        <dbReference type="EMBL" id="NYI11882.1"/>
    </source>
</evidence>
<evidence type="ECO:0000313" key="8">
    <source>
        <dbReference type="Proteomes" id="UP000537326"/>
    </source>
</evidence>
<protein>
    <submittedName>
        <fullName evidence="7">Arylsulfatase A-like enzyme</fullName>
    </submittedName>
</protein>
<keyword evidence="8" id="KW-1185">Reference proteome</keyword>
<evidence type="ECO:0000256" key="5">
    <source>
        <dbReference type="SAM" id="MobiDB-lite"/>
    </source>
</evidence>
<evidence type="ECO:0000256" key="1">
    <source>
        <dbReference type="ARBA" id="ARBA00008779"/>
    </source>
</evidence>
<evidence type="ECO:0000259" key="6">
    <source>
        <dbReference type="Pfam" id="PF00884"/>
    </source>
</evidence>
<evidence type="ECO:0000256" key="3">
    <source>
        <dbReference type="ARBA" id="ARBA00022801"/>
    </source>
</evidence>
<dbReference type="EMBL" id="JACBZI010000001">
    <property type="protein sequence ID" value="NYI11882.1"/>
    <property type="molecule type" value="Genomic_DNA"/>
</dbReference>
<dbReference type="PROSITE" id="PS00523">
    <property type="entry name" value="SULFATASE_1"/>
    <property type="match status" value="1"/>
</dbReference>
<dbReference type="CDD" id="cd16147">
    <property type="entry name" value="G6S"/>
    <property type="match status" value="1"/>
</dbReference>
<dbReference type="RefSeq" id="WP_179532508.1">
    <property type="nucleotide sequence ID" value="NZ_BAAAPP010000019.1"/>
</dbReference>
<evidence type="ECO:0000256" key="4">
    <source>
        <dbReference type="ARBA" id="ARBA00023180"/>
    </source>
</evidence>
<keyword evidence="3" id="KW-0378">Hydrolase</keyword>
<dbReference type="PANTHER" id="PTHR43108:SF8">
    <property type="entry name" value="SD21168P"/>
    <property type="match status" value="1"/>
</dbReference>
<dbReference type="InterPro" id="IPR000917">
    <property type="entry name" value="Sulfatase_N"/>
</dbReference>
<dbReference type="GO" id="GO:0016787">
    <property type="term" value="F:hydrolase activity"/>
    <property type="evidence" value="ECO:0007669"/>
    <property type="project" value="UniProtKB-KW"/>
</dbReference>
<dbReference type="Gene3D" id="3.40.720.10">
    <property type="entry name" value="Alkaline Phosphatase, subunit A"/>
    <property type="match status" value="1"/>
</dbReference>
<comment type="caution">
    <text evidence="7">The sequence shown here is derived from an EMBL/GenBank/DDBJ whole genome shotgun (WGS) entry which is preliminary data.</text>
</comment>
<dbReference type="InterPro" id="IPR024607">
    <property type="entry name" value="Sulfatase_CS"/>
</dbReference>
<reference evidence="7 8" key="1">
    <citation type="submission" date="2020-07" db="EMBL/GenBank/DDBJ databases">
        <title>Sequencing the genomes of 1000 actinobacteria strains.</title>
        <authorList>
            <person name="Klenk H.-P."/>
        </authorList>
    </citation>
    <scope>NUCLEOTIDE SEQUENCE [LARGE SCALE GENOMIC DNA]</scope>
    <source>
        <strain evidence="7 8">DSM 18248</strain>
    </source>
</reference>
<evidence type="ECO:0000256" key="2">
    <source>
        <dbReference type="ARBA" id="ARBA00022729"/>
    </source>
</evidence>
<keyword evidence="4" id="KW-0325">Glycoprotein</keyword>
<keyword evidence="2" id="KW-0732">Signal</keyword>
<feature type="region of interest" description="Disordered" evidence="5">
    <location>
        <begin position="36"/>
        <end position="63"/>
    </location>
</feature>
<dbReference type="Pfam" id="PF00884">
    <property type="entry name" value="Sulfatase"/>
    <property type="match status" value="1"/>
</dbReference>
<organism evidence="7 8">
    <name type="scientific">Nocardioides marinus</name>
    <dbReference type="NCBI Taxonomy" id="374514"/>
    <lineage>
        <taxon>Bacteria</taxon>
        <taxon>Bacillati</taxon>
        <taxon>Actinomycetota</taxon>
        <taxon>Actinomycetes</taxon>
        <taxon>Propionibacteriales</taxon>
        <taxon>Nocardioidaceae</taxon>
        <taxon>Nocardioides</taxon>
    </lineage>
</organism>
<feature type="domain" description="Sulfatase N-terminal" evidence="6">
    <location>
        <begin position="62"/>
        <end position="408"/>
    </location>
</feature>
<sequence length="529" mass="57862">MSQPSTPSRLHRSLPVAAVLLAVVTILALAASTMSSPAPSEDPLTVSATAQAPVESPGDERPNIILFSTDDQRLDEMVFLPKTNELIGAAGLTFTEALTPHPLCCPARAELMTGQLAQNNGVRTNFPPQGGYEAFDPTSTIGTDLSAAGYNTAFLGKPLNGYHYSYGRDPGWTLFNATSHGYADYYKFVQYDNGEVARIPGYYTDYLSEKAVEYAHQLSSYDAPFFMWVSHFGPHPAKGREGCHDSSCKNGPPKMSPGYRAMTRLTGQRPHEAQAAELARDIVSSPSFNERDVSDKPHVIRKQSPAAARKVVRTQQARAGALASVDDALAQLVEQLEEDGELDNTYIVFITDNGYQLGEHRWFGKTLPYEENLRTPMLVRGPGIAPGTTTDSIATIVDLVPTFLDIADADSDRLLDGVSLLSTWRGETDEALHPGGVLIQGGAYKPETGPRGWLYRGVRTARYTYVRYFDGFVELYDRASDPDQLRSVAGQPRYRALQAELARRTRLLQDCAGPGPCNRTFGPLPHLGR</sequence>
<gene>
    <name evidence="7" type="ORF">BKA05_003397</name>
</gene>
<dbReference type="PANTHER" id="PTHR43108">
    <property type="entry name" value="N-ACETYLGLUCOSAMINE-6-SULFATASE FAMILY MEMBER"/>
    <property type="match status" value="1"/>
</dbReference>
<comment type="similarity">
    <text evidence="1">Belongs to the sulfatase family.</text>
</comment>